<keyword evidence="4 9" id="KW-0418">Kinase</keyword>
<dbReference type="PANTHER" id="PTHR22974:SF21">
    <property type="entry name" value="DUAL SPECIFICITY PROTEIN KINASE TTK"/>
    <property type="match status" value="1"/>
</dbReference>
<reference evidence="9 10" key="1">
    <citation type="journal article" date="2015" name="Fungal Genet. Biol.">
        <title>Evolution of novel wood decay mechanisms in Agaricales revealed by the genome sequences of Fistulina hepatica and Cylindrobasidium torrendii.</title>
        <authorList>
            <person name="Floudas D."/>
            <person name="Held B.W."/>
            <person name="Riley R."/>
            <person name="Nagy L.G."/>
            <person name="Koehler G."/>
            <person name="Ransdell A.S."/>
            <person name="Younus H."/>
            <person name="Chow J."/>
            <person name="Chiniquy J."/>
            <person name="Lipzen A."/>
            <person name="Tritt A."/>
            <person name="Sun H."/>
            <person name="Haridas S."/>
            <person name="LaButti K."/>
            <person name="Ohm R.A."/>
            <person name="Kues U."/>
            <person name="Blanchette R.A."/>
            <person name="Grigoriev I.V."/>
            <person name="Minto R.E."/>
            <person name="Hibbett D.S."/>
        </authorList>
    </citation>
    <scope>NUCLEOTIDE SEQUENCE [LARGE SCALE GENOMIC DNA]</scope>
    <source>
        <strain evidence="9 10">ATCC 64428</strain>
    </source>
</reference>
<evidence type="ECO:0000256" key="4">
    <source>
        <dbReference type="ARBA" id="ARBA00022777"/>
    </source>
</evidence>
<organism evidence="9 10">
    <name type="scientific">Fistulina hepatica ATCC 64428</name>
    <dbReference type="NCBI Taxonomy" id="1128425"/>
    <lineage>
        <taxon>Eukaryota</taxon>
        <taxon>Fungi</taxon>
        <taxon>Dikarya</taxon>
        <taxon>Basidiomycota</taxon>
        <taxon>Agaricomycotina</taxon>
        <taxon>Agaricomycetes</taxon>
        <taxon>Agaricomycetidae</taxon>
        <taxon>Agaricales</taxon>
        <taxon>Fistulinaceae</taxon>
        <taxon>Fistulina</taxon>
    </lineage>
</organism>
<feature type="non-terminal residue" evidence="9">
    <location>
        <position position="1"/>
    </location>
</feature>
<accession>A0A0D7A820</accession>
<gene>
    <name evidence="9" type="ORF">FISHEDRAFT_47196</name>
</gene>
<dbReference type="FunFam" id="3.30.200.20:FF:000131">
    <property type="entry name" value="Dual specificity protein kinase TTK"/>
    <property type="match status" value="1"/>
</dbReference>
<dbReference type="EMBL" id="KN882028">
    <property type="protein sequence ID" value="KIY46524.1"/>
    <property type="molecule type" value="Genomic_DNA"/>
</dbReference>
<feature type="binding site" evidence="6">
    <location>
        <position position="34"/>
    </location>
    <ligand>
        <name>ATP</name>
        <dbReference type="ChEBI" id="CHEBI:30616"/>
    </ligand>
</feature>
<dbReference type="OrthoDB" id="20524at2759"/>
<keyword evidence="2" id="KW-0808">Transferase</keyword>
<dbReference type="GO" id="GO:0000776">
    <property type="term" value="C:kinetochore"/>
    <property type="evidence" value="ECO:0007669"/>
    <property type="project" value="TreeGrafter"/>
</dbReference>
<dbReference type="PANTHER" id="PTHR22974">
    <property type="entry name" value="MIXED LINEAGE PROTEIN KINASE"/>
    <property type="match status" value="1"/>
</dbReference>
<dbReference type="PROSITE" id="PS50011">
    <property type="entry name" value="PROTEIN_KINASE_DOM"/>
    <property type="match status" value="1"/>
</dbReference>
<dbReference type="GO" id="GO:0007094">
    <property type="term" value="P:mitotic spindle assembly checkpoint signaling"/>
    <property type="evidence" value="ECO:0007669"/>
    <property type="project" value="TreeGrafter"/>
</dbReference>
<dbReference type="GO" id="GO:0005634">
    <property type="term" value="C:nucleus"/>
    <property type="evidence" value="ECO:0007669"/>
    <property type="project" value="TreeGrafter"/>
</dbReference>
<dbReference type="GO" id="GO:0004674">
    <property type="term" value="F:protein serine/threonine kinase activity"/>
    <property type="evidence" value="ECO:0007669"/>
    <property type="project" value="UniProtKB-KW"/>
</dbReference>
<dbReference type="GO" id="GO:0005524">
    <property type="term" value="F:ATP binding"/>
    <property type="evidence" value="ECO:0007669"/>
    <property type="project" value="UniProtKB-UniRule"/>
</dbReference>
<evidence type="ECO:0000259" key="8">
    <source>
        <dbReference type="PROSITE" id="PS50011"/>
    </source>
</evidence>
<comment type="similarity">
    <text evidence="7">Belongs to the protein kinase superfamily.</text>
</comment>
<evidence type="ECO:0000256" key="7">
    <source>
        <dbReference type="RuleBase" id="RU000304"/>
    </source>
</evidence>
<evidence type="ECO:0000256" key="5">
    <source>
        <dbReference type="ARBA" id="ARBA00022840"/>
    </source>
</evidence>
<protein>
    <submittedName>
        <fullName evidence="9">Pkinase-domain-containing protein</fullName>
    </submittedName>
</protein>
<dbReference type="PROSITE" id="PS00107">
    <property type="entry name" value="PROTEIN_KINASE_ATP"/>
    <property type="match status" value="1"/>
</dbReference>
<evidence type="ECO:0000313" key="9">
    <source>
        <dbReference type="EMBL" id="KIY46524.1"/>
    </source>
</evidence>
<sequence>VNKKTYIRLDMIGKGGSSRVYRVMNSANALYAIKRVSLERTDNDTMAGYMNEISLLRRLEGNSRIIRLIDSETKEGPTGGKGHLLMVMECGEIDLAKLLQEQQKEPINMVWISYYWQQQMLQAVHVIHEEKIVHSDLKPANFVLVKGQLKLIDFGIANAIANDTTNIQRDHQIGTVNYMSPEAIELPEGMRRLKVGRPSDVWSLGCILYQMVYGQPPFQHLNVYQKMRAIPNVDHHLKKRVRRDVIETMQSCLRRNPKERSTIPELLEQSWLASSEREPEREFEPALECMMCLLMLLNKQLLLCLRHRPRPPCAKC</sequence>
<name>A0A0D7A820_9AGAR</name>
<dbReference type="Proteomes" id="UP000054144">
    <property type="component" value="Unassembled WGS sequence"/>
</dbReference>
<dbReference type="GO" id="GO:0033316">
    <property type="term" value="P:meiotic spindle assembly checkpoint signaling"/>
    <property type="evidence" value="ECO:0007669"/>
    <property type="project" value="TreeGrafter"/>
</dbReference>
<dbReference type="InterPro" id="IPR011009">
    <property type="entry name" value="Kinase-like_dom_sf"/>
</dbReference>
<dbReference type="Gene3D" id="1.10.510.10">
    <property type="entry name" value="Transferase(Phosphotransferase) domain 1"/>
    <property type="match status" value="1"/>
</dbReference>
<keyword evidence="10" id="KW-1185">Reference proteome</keyword>
<dbReference type="GO" id="GO:0098813">
    <property type="term" value="P:nuclear chromosome segregation"/>
    <property type="evidence" value="ECO:0007669"/>
    <property type="project" value="UniProtKB-ARBA"/>
</dbReference>
<proteinExistence type="inferred from homology"/>
<evidence type="ECO:0000313" key="10">
    <source>
        <dbReference type="Proteomes" id="UP000054144"/>
    </source>
</evidence>
<dbReference type="AlphaFoldDB" id="A0A0D7A820"/>
<dbReference type="PROSITE" id="PS00108">
    <property type="entry name" value="PROTEIN_KINASE_ST"/>
    <property type="match status" value="1"/>
</dbReference>
<evidence type="ECO:0000256" key="3">
    <source>
        <dbReference type="ARBA" id="ARBA00022741"/>
    </source>
</evidence>
<dbReference type="GO" id="GO:0034501">
    <property type="term" value="P:protein localization to kinetochore"/>
    <property type="evidence" value="ECO:0007669"/>
    <property type="project" value="TreeGrafter"/>
</dbReference>
<dbReference type="FunFam" id="1.10.510.10:FF:000224">
    <property type="entry name" value="serine/threonine-protein kinase mph1 isoform X1"/>
    <property type="match status" value="1"/>
</dbReference>
<dbReference type="InterPro" id="IPR017441">
    <property type="entry name" value="Protein_kinase_ATP_BS"/>
</dbReference>
<dbReference type="SMART" id="SM00220">
    <property type="entry name" value="S_TKc"/>
    <property type="match status" value="1"/>
</dbReference>
<evidence type="ECO:0000256" key="6">
    <source>
        <dbReference type="PROSITE-ProRule" id="PRU10141"/>
    </source>
</evidence>
<dbReference type="InterPro" id="IPR027084">
    <property type="entry name" value="Mps1_cat"/>
</dbReference>
<feature type="domain" description="Protein kinase" evidence="8">
    <location>
        <begin position="6"/>
        <end position="272"/>
    </location>
</feature>
<keyword evidence="5 6" id="KW-0067">ATP-binding</keyword>
<dbReference type="InterPro" id="IPR000719">
    <property type="entry name" value="Prot_kinase_dom"/>
</dbReference>
<dbReference type="InterPro" id="IPR008271">
    <property type="entry name" value="Ser/Thr_kinase_AS"/>
</dbReference>
<dbReference type="Pfam" id="PF00069">
    <property type="entry name" value="Pkinase"/>
    <property type="match status" value="1"/>
</dbReference>
<evidence type="ECO:0000256" key="1">
    <source>
        <dbReference type="ARBA" id="ARBA00022527"/>
    </source>
</evidence>
<dbReference type="GO" id="GO:0004712">
    <property type="term" value="F:protein serine/threonine/tyrosine kinase activity"/>
    <property type="evidence" value="ECO:0007669"/>
    <property type="project" value="TreeGrafter"/>
</dbReference>
<dbReference type="SUPFAM" id="SSF56112">
    <property type="entry name" value="Protein kinase-like (PK-like)"/>
    <property type="match status" value="1"/>
</dbReference>
<dbReference type="Gene3D" id="3.30.200.20">
    <property type="entry name" value="Phosphorylase Kinase, domain 1"/>
    <property type="match status" value="1"/>
</dbReference>
<dbReference type="CDD" id="cd14131">
    <property type="entry name" value="PKc_Mps1"/>
    <property type="match status" value="1"/>
</dbReference>
<evidence type="ECO:0000256" key="2">
    <source>
        <dbReference type="ARBA" id="ARBA00022679"/>
    </source>
</evidence>
<keyword evidence="1 7" id="KW-0723">Serine/threonine-protein kinase</keyword>
<keyword evidence="3 6" id="KW-0547">Nucleotide-binding</keyword>